<dbReference type="AlphaFoldDB" id="A0A7X0M998"/>
<reference evidence="2 3" key="1">
    <citation type="submission" date="2020-08" db="EMBL/GenBank/DDBJ databases">
        <title>Sequencing the genomes of 1000 actinobacteria strains.</title>
        <authorList>
            <person name="Klenk H.-P."/>
        </authorList>
    </citation>
    <scope>NUCLEOTIDE SEQUENCE [LARGE SCALE GENOMIC DNA]</scope>
    <source>
        <strain evidence="2 3">DSM 44936</strain>
    </source>
</reference>
<evidence type="ECO:0000313" key="2">
    <source>
        <dbReference type="EMBL" id="MBB6476237.1"/>
    </source>
</evidence>
<dbReference type="NCBIfam" id="NF038131">
    <property type="entry name" value="choice_anch_K"/>
    <property type="match status" value="1"/>
</dbReference>
<sequence length="197" mass="21950">MNAAAAEVDRLCPRDRSTSLMGTVVTSGIWSRVGLDDVSLFAGIGTEHIRWGDVPDDKRSGYIFEGTVVEAQLDGSDFLLGTFTHQNRVIPMPTSEQFWVYLTVNVAFEDEGIEHDFTVRFRHDETPNEGPHPNDVVKLPKVHENEIVYVDNVEYKVSITGFLRNKRKVTQFDSPEGGSNSAGIFARFERSGSPSIS</sequence>
<protein>
    <submittedName>
        <fullName evidence="2">Uncharacterized protein</fullName>
    </submittedName>
</protein>
<dbReference type="InterPro" id="IPR047995">
    <property type="entry name" value="Choice_anch_K"/>
</dbReference>
<dbReference type="Proteomes" id="UP000555564">
    <property type="component" value="Unassembled WGS sequence"/>
</dbReference>
<accession>A0A7X0M998</accession>
<proteinExistence type="predicted"/>
<dbReference type="RefSeq" id="WP_184986130.1">
    <property type="nucleotide sequence ID" value="NZ_BAAALO010000041.1"/>
</dbReference>
<evidence type="ECO:0000256" key="1">
    <source>
        <dbReference type="SAM" id="MobiDB-lite"/>
    </source>
</evidence>
<name>A0A7X0M998_9ACTN</name>
<organism evidence="2 3">
    <name type="scientific">Sphaerisporangium rubeum</name>
    <dbReference type="NCBI Taxonomy" id="321317"/>
    <lineage>
        <taxon>Bacteria</taxon>
        <taxon>Bacillati</taxon>
        <taxon>Actinomycetota</taxon>
        <taxon>Actinomycetes</taxon>
        <taxon>Streptosporangiales</taxon>
        <taxon>Streptosporangiaceae</taxon>
        <taxon>Sphaerisporangium</taxon>
    </lineage>
</organism>
<evidence type="ECO:0000313" key="3">
    <source>
        <dbReference type="Proteomes" id="UP000555564"/>
    </source>
</evidence>
<gene>
    <name evidence="2" type="ORF">BJ992_005668</name>
</gene>
<feature type="compositionally biased region" description="Polar residues" evidence="1">
    <location>
        <begin position="172"/>
        <end position="182"/>
    </location>
</feature>
<feature type="region of interest" description="Disordered" evidence="1">
    <location>
        <begin position="172"/>
        <end position="197"/>
    </location>
</feature>
<dbReference type="EMBL" id="JACHIU010000001">
    <property type="protein sequence ID" value="MBB6476237.1"/>
    <property type="molecule type" value="Genomic_DNA"/>
</dbReference>
<keyword evidence="3" id="KW-1185">Reference proteome</keyword>
<comment type="caution">
    <text evidence="2">The sequence shown here is derived from an EMBL/GenBank/DDBJ whole genome shotgun (WGS) entry which is preliminary data.</text>
</comment>